<feature type="transmembrane region" description="Helical" evidence="5">
    <location>
        <begin position="269"/>
        <end position="288"/>
    </location>
</feature>
<feature type="transmembrane region" description="Helical" evidence="5">
    <location>
        <begin position="39"/>
        <end position="62"/>
    </location>
</feature>
<feature type="transmembrane region" description="Helical" evidence="5">
    <location>
        <begin position="209"/>
        <end position="231"/>
    </location>
</feature>
<dbReference type="Pfam" id="PF04610">
    <property type="entry name" value="TrbL"/>
    <property type="match status" value="1"/>
</dbReference>
<keyword evidence="2 5" id="KW-0812">Transmembrane</keyword>
<evidence type="ECO:0000256" key="5">
    <source>
        <dbReference type="SAM" id="Phobius"/>
    </source>
</evidence>
<sequence>MSLPLLEVPSIGEFSFYQLIYGFLRDEIRDFGLAMMGRMMAWIGGLALSLLTLWVLLQGYLIAIGQVRETLTGLIFRSMRATLIVALATAMSVGGVSLHQFFTTNLNAEIHQVVTGEEGTAAKSVDRSLAYMQIATAGIDALKTEGDGELETRKVRALWMAGLGSAGPAISAAAMLLMFEMAMALFVGFGPLFVMALLFRSTAPLFHKWLHYGIGTLFSLAVFSFVADVALRLSIAVAEAFWASRFIEIGTGLNFDEGITNQALQQGGLGLLLTVLIISAPPMAAMFFQGSLGQFMPHAAFGQGRNAIYRSSIPTPGKV</sequence>
<reference evidence="6 7" key="1">
    <citation type="submission" date="2024-01" db="EMBL/GenBank/DDBJ databases">
        <title>Novel species of the genus Luteimonas isolated from rivers.</title>
        <authorList>
            <person name="Lu H."/>
        </authorList>
    </citation>
    <scope>NUCLEOTIDE SEQUENCE [LARGE SCALE GENOMIC DNA]</scope>
    <source>
        <strain evidence="6 7">FXH3W</strain>
    </source>
</reference>
<proteinExistence type="predicted"/>
<keyword evidence="3 5" id="KW-1133">Transmembrane helix</keyword>
<feature type="transmembrane region" description="Helical" evidence="5">
    <location>
        <begin position="184"/>
        <end position="203"/>
    </location>
</feature>
<comment type="subcellular location">
    <subcellularLocation>
        <location evidence="1">Membrane</location>
        <topology evidence="1">Multi-pass membrane protein</topology>
    </subcellularLocation>
</comment>
<dbReference type="EMBL" id="JAZHBO010000002">
    <property type="protein sequence ID" value="MEF2156456.1"/>
    <property type="molecule type" value="Genomic_DNA"/>
</dbReference>
<dbReference type="InterPro" id="IPR007688">
    <property type="entry name" value="Conjugal_tfr_TrbL/VirB6"/>
</dbReference>
<evidence type="ECO:0000256" key="2">
    <source>
        <dbReference type="ARBA" id="ARBA00022692"/>
    </source>
</evidence>
<evidence type="ECO:0000256" key="3">
    <source>
        <dbReference type="ARBA" id="ARBA00022989"/>
    </source>
</evidence>
<evidence type="ECO:0000256" key="1">
    <source>
        <dbReference type="ARBA" id="ARBA00004141"/>
    </source>
</evidence>
<comment type="caution">
    <text evidence="6">The sequence shown here is derived from an EMBL/GenBank/DDBJ whole genome shotgun (WGS) entry which is preliminary data.</text>
</comment>
<organism evidence="6 7">
    <name type="scientific">Aquilutibacter rugosus</name>
    <dbReference type="NCBI Taxonomy" id="3115820"/>
    <lineage>
        <taxon>Bacteria</taxon>
        <taxon>Pseudomonadati</taxon>
        <taxon>Pseudomonadota</taxon>
        <taxon>Gammaproteobacteria</taxon>
        <taxon>Lysobacterales</taxon>
        <taxon>Lysobacteraceae</taxon>
        <taxon>Aquilutibacter</taxon>
    </lineage>
</organism>
<evidence type="ECO:0000313" key="7">
    <source>
        <dbReference type="Proteomes" id="UP001356170"/>
    </source>
</evidence>
<keyword evidence="4 5" id="KW-0472">Membrane</keyword>
<name>A0ABU7V2Z7_9GAMM</name>
<feature type="transmembrane region" description="Helical" evidence="5">
    <location>
        <begin position="157"/>
        <end position="177"/>
    </location>
</feature>
<gene>
    <name evidence="6" type="ORF">V3390_09510</name>
</gene>
<evidence type="ECO:0000313" key="6">
    <source>
        <dbReference type="EMBL" id="MEF2156456.1"/>
    </source>
</evidence>
<feature type="transmembrane region" description="Helical" evidence="5">
    <location>
        <begin position="83"/>
        <end position="102"/>
    </location>
</feature>
<dbReference type="RefSeq" id="WP_331704246.1">
    <property type="nucleotide sequence ID" value="NZ_JAZHBO010000002.1"/>
</dbReference>
<evidence type="ECO:0000256" key="4">
    <source>
        <dbReference type="ARBA" id="ARBA00023136"/>
    </source>
</evidence>
<keyword evidence="7" id="KW-1185">Reference proteome</keyword>
<dbReference type="Proteomes" id="UP001356170">
    <property type="component" value="Unassembled WGS sequence"/>
</dbReference>
<accession>A0ABU7V2Z7</accession>
<protein>
    <submittedName>
        <fullName evidence="6">Type IV secretion system protein</fullName>
    </submittedName>
</protein>